<reference evidence="1" key="1">
    <citation type="submission" date="2014-05" db="EMBL/GenBank/DDBJ databases">
        <title>The transcriptome of the halophilic microalga Tetraselmis sp. GSL018 isolated from the Great Salt Lake, Utah.</title>
        <authorList>
            <person name="Jinkerson R.E."/>
            <person name="D'Adamo S."/>
            <person name="Posewitz M.C."/>
        </authorList>
    </citation>
    <scope>NUCLEOTIDE SEQUENCE</scope>
    <source>
        <strain evidence="1">GSL018</strain>
    </source>
</reference>
<dbReference type="EMBL" id="GBEZ01007925">
    <property type="protein sequence ID" value="JAC77570.1"/>
    <property type="molecule type" value="Transcribed_RNA"/>
</dbReference>
<evidence type="ECO:0000313" key="1">
    <source>
        <dbReference type="EMBL" id="JAC77570.1"/>
    </source>
</evidence>
<sequence>SQPLTILHFKKDRGDSCPAGEIRYLWIRVDPSKSSVQDVKPSSVKSSYASVSSPQKTRKAQGTGSRFSVTLTGLLFFGAEGVLQLTIPQPSGVPVISFSKQRYSLEALPRLESARVEAVT</sequence>
<accession>A0A061S3V2</accession>
<protein>
    <submittedName>
        <fullName evidence="1">Uncharacterized protein</fullName>
    </submittedName>
</protein>
<gene>
    <name evidence="1" type="ORF">TSPGSL018_17353</name>
</gene>
<organism evidence="1">
    <name type="scientific">Tetraselmis sp. GSL018</name>
    <dbReference type="NCBI Taxonomy" id="582737"/>
    <lineage>
        <taxon>Eukaryota</taxon>
        <taxon>Viridiplantae</taxon>
        <taxon>Chlorophyta</taxon>
        <taxon>core chlorophytes</taxon>
        <taxon>Chlorodendrophyceae</taxon>
        <taxon>Chlorodendrales</taxon>
        <taxon>Chlorodendraceae</taxon>
        <taxon>Tetraselmis</taxon>
    </lineage>
</organism>
<name>A0A061S3V2_9CHLO</name>
<dbReference type="AlphaFoldDB" id="A0A061S3V2"/>
<proteinExistence type="predicted"/>
<feature type="non-terminal residue" evidence="1">
    <location>
        <position position="1"/>
    </location>
</feature>